<dbReference type="Pfam" id="PF00551">
    <property type="entry name" value="Formyl_trans_N"/>
    <property type="match status" value="1"/>
</dbReference>
<dbReference type="CDD" id="cd08645">
    <property type="entry name" value="FMT_core_GART"/>
    <property type="match status" value="1"/>
</dbReference>
<feature type="binding site" evidence="6">
    <location>
        <begin position="102"/>
        <end position="105"/>
    </location>
    <ligand>
        <name>(6R)-10-formyltetrahydrofolate</name>
        <dbReference type="ChEBI" id="CHEBI:195366"/>
    </ligand>
</feature>
<evidence type="ECO:0000256" key="1">
    <source>
        <dbReference type="ARBA" id="ARBA00005054"/>
    </source>
</evidence>
<feature type="binding site" evidence="6">
    <location>
        <position position="77"/>
    </location>
    <ligand>
        <name>(6R)-10-formyltetrahydrofolate</name>
        <dbReference type="ChEBI" id="CHEBI:195366"/>
    </ligand>
</feature>
<evidence type="ECO:0000313" key="9">
    <source>
        <dbReference type="Proteomes" id="UP000236728"/>
    </source>
</evidence>
<dbReference type="SUPFAM" id="SSF53328">
    <property type="entry name" value="Formyltransferase"/>
    <property type="match status" value="1"/>
</dbReference>
<feature type="active site" description="Proton donor" evidence="6">
    <location>
        <position position="121"/>
    </location>
</feature>
<dbReference type="PANTHER" id="PTHR43369">
    <property type="entry name" value="PHOSPHORIBOSYLGLYCINAMIDE FORMYLTRANSFERASE"/>
    <property type="match status" value="1"/>
</dbReference>
<dbReference type="InterPro" id="IPR002376">
    <property type="entry name" value="Formyl_transf_N"/>
</dbReference>
<dbReference type="Gene3D" id="3.40.50.170">
    <property type="entry name" value="Formyl transferase, N-terminal domain"/>
    <property type="match status" value="1"/>
</dbReference>
<dbReference type="NCBIfam" id="TIGR00639">
    <property type="entry name" value="PurN"/>
    <property type="match status" value="1"/>
</dbReference>
<accession>A0A1H6AG90</accession>
<dbReference type="UniPathway" id="UPA00074">
    <property type="reaction ID" value="UER00126"/>
</dbReference>
<organism evidence="8 9">
    <name type="scientific">Bryocella elongata</name>
    <dbReference type="NCBI Taxonomy" id="863522"/>
    <lineage>
        <taxon>Bacteria</taxon>
        <taxon>Pseudomonadati</taxon>
        <taxon>Acidobacteriota</taxon>
        <taxon>Terriglobia</taxon>
        <taxon>Terriglobales</taxon>
        <taxon>Acidobacteriaceae</taxon>
        <taxon>Bryocella</taxon>
    </lineage>
</organism>
<feature type="binding site" evidence="6">
    <location>
        <begin position="24"/>
        <end position="26"/>
    </location>
    <ligand>
        <name>N(1)-(5-phospho-beta-D-ribosyl)glycinamide</name>
        <dbReference type="ChEBI" id="CHEBI:143788"/>
    </ligand>
</feature>
<protein>
    <recommendedName>
        <fullName evidence="6">Phosphoribosylglycinamide formyltransferase</fullName>
        <ecNumber evidence="6">2.1.2.2</ecNumber>
    </recommendedName>
    <alternativeName>
        <fullName evidence="6">5'-phosphoribosylglycinamide transformylase</fullName>
    </alternativeName>
    <alternativeName>
        <fullName evidence="6">GAR transformylase</fullName>
        <shortName evidence="6">GART</shortName>
    </alternativeName>
</protein>
<dbReference type="PANTHER" id="PTHR43369:SF2">
    <property type="entry name" value="PHOSPHORIBOSYLGLYCINAMIDE FORMYLTRANSFERASE"/>
    <property type="match status" value="1"/>
</dbReference>
<proteinExistence type="inferred from homology"/>
<evidence type="ECO:0000256" key="4">
    <source>
        <dbReference type="ARBA" id="ARBA00038440"/>
    </source>
</evidence>
<feature type="site" description="Raises pKa of active site His" evidence="6">
    <location>
        <position position="157"/>
    </location>
</feature>
<keyword evidence="3 6" id="KW-0658">Purine biosynthesis</keyword>
<dbReference type="GO" id="GO:0005737">
    <property type="term" value="C:cytoplasm"/>
    <property type="evidence" value="ECO:0007669"/>
    <property type="project" value="TreeGrafter"/>
</dbReference>
<dbReference type="AlphaFoldDB" id="A0A1H6AG90"/>
<dbReference type="InterPro" id="IPR001555">
    <property type="entry name" value="GART_AS"/>
</dbReference>
<dbReference type="GO" id="GO:0004644">
    <property type="term" value="F:phosphoribosylglycinamide formyltransferase activity"/>
    <property type="evidence" value="ECO:0007669"/>
    <property type="project" value="UniProtKB-UniRule"/>
</dbReference>
<comment type="catalytic activity">
    <reaction evidence="5 6">
        <text>N(1)-(5-phospho-beta-D-ribosyl)glycinamide + (6R)-10-formyltetrahydrofolate = N(2)-formyl-N(1)-(5-phospho-beta-D-ribosyl)glycinamide + (6S)-5,6,7,8-tetrahydrofolate + H(+)</text>
        <dbReference type="Rhea" id="RHEA:15053"/>
        <dbReference type="ChEBI" id="CHEBI:15378"/>
        <dbReference type="ChEBI" id="CHEBI:57453"/>
        <dbReference type="ChEBI" id="CHEBI:143788"/>
        <dbReference type="ChEBI" id="CHEBI:147286"/>
        <dbReference type="ChEBI" id="CHEBI:195366"/>
        <dbReference type="EC" id="2.1.2.2"/>
    </reaction>
</comment>
<comment type="pathway">
    <text evidence="1 6">Purine metabolism; IMP biosynthesis via de novo pathway; N(2)-formyl-N(1)-(5-phospho-D-ribosyl)glycinamide from N(1)-(5-phospho-D-ribosyl)glycinamide (10-formyl THF route): step 1/1.</text>
</comment>
<evidence type="ECO:0000256" key="3">
    <source>
        <dbReference type="ARBA" id="ARBA00022755"/>
    </source>
</evidence>
<comment type="similarity">
    <text evidence="4 6">Belongs to the GART family.</text>
</comment>
<feature type="domain" description="Formyl transferase N-terminal" evidence="7">
    <location>
        <begin position="15"/>
        <end position="194"/>
    </location>
</feature>
<evidence type="ECO:0000256" key="2">
    <source>
        <dbReference type="ARBA" id="ARBA00022679"/>
    </source>
</evidence>
<dbReference type="EMBL" id="FNVA01000005">
    <property type="protein sequence ID" value="SEG47783.1"/>
    <property type="molecule type" value="Genomic_DNA"/>
</dbReference>
<dbReference type="Proteomes" id="UP000236728">
    <property type="component" value="Unassembled WGS sequence"/>
</dbReference>
<evidence type="ECO:0000259" key="7">
    <source>
        <dbReference type="Pfam" id="PF00551"/>
    </source>
</evidence>
<gene>
    <name evidence="6" type="primary">purN</name>
    <name evidence="8" type="ORF">SAMN05421819_3149</name>
</gene>
<dbReference type="PROSITE" id="PS00373">
    <property type="entry name" value="GART"/>
    <property type="match status" value="1"/>
</dbReference>
<evidence type="ECO:0000256" key="5">
    <source>
        <dbReference type="ARBA" id="ARBA00047664"/>
    </source>
</evidence>
<dbReference type="HAMAP" id="MF_01930">
    <property type="entry name" value="PurN"/>
    <property type="match status" value="1"/>
</dbReference>
<dbReference type="OrthoDB" id="9806170at2"/>
<feature type="binding site" evidence="6">
    <location>
        <position position="119"/>
    </location>
    <ligand>
        <name>(6R)-10-formyltetrahydrofolate</name>
        <dbReference type="ChEBI" id="CHEBI:195366"/>
    </ligand>
</feature>
<evidence type="ECO:0000313" key="8">
    <source>
        <dbReference type="EMBL" id="SEG47783.1"/>
    </source>
</evidence>
<keyword evidence="2 6" id="KW-0808">Transferase</keyword>
<sequence>MSLTTSPDSTRNGTRIGILISGRGSNAMAILRAVQEGRLPGCEIAVVISNIAGAGGIEAARGAGVPAVALESKGRSRAEHEQAVTALLEKFRVDLVCLAGYMRLLSAEFTQRWGSRMLNIHPSLLPAFAGLHAQRQALEYGAQVTGCTVHFVNEVMDGGVIVLQRTCEILPEDTEDTLSARVLREEHQAYVEAIARVVSGEYEVVGRRYLKSEG</sequence>
<evidence type="ECO:0000256" key="6">
    <source>
        <dbReference type="HAMAP-Rule" id="MF_01930"/>
    </source>
</evidence>
<dbReference type="GO" id="GO:0006189">
    <property type="term" value="P:'de novo' IMP biosynthetic process"/>
    <property type="evidence" value="ECO:0007669"/>
    <property type="project" value="UniProtKB-UniRule"/>
</dbReference>
<name>A0A1H6AG90_9BACT</name>
<dbReference type="InterPro" id="IPR004607">
    <property type="entry name" value="GART"/>
</dbReference>
<keyword evidence="9" id="KW-1185">Reference proteome</keyword>
<dbReference type="EC" id="2.1.2.2" evidence="6"/>
<dbReference type="InterPro" id="IPR036477">
    <property type="entry name" value="Formyl_transf_N_sf"/>
</dbReference>
<reference evidence="8 9" key="1">
    <citation type="submission" date="2016-10" db="EMBL/GenBank/DDBJ databases">
        <authorList>
            <person name="de Groot N.N."/>
        </authorList>
    </citation>
    <scope>NUCLEOTIDE SEQUENCE [LARGE SCALE GENOMIC DNA]</scope>
    <source>
        <strain evidence="8 9">DSM 22489</strain>
    </source>
</reference>
<comment type="function">
    <text evidence="6">Catalyzes the transfer of a formyl group from 10-formyltetrahydrofolate to 5-phospho-ribosyl-glycinamide (GAR), producing 5-phospho-ribosyl-N-formylglycinamide (FGAR) and tetrahydrofolate.</text>
</comment>